<dbReference type="GO" id="GO:0016020">
    <property type="term" value="C:membrane"/>
    <property type="evidence" value="ECO:0007669"/>
    <property type="project" value="UniProtKB-SubCell"/>
</dbReference>
<gene>
    <name evidence="8" type="ORF">GAK30_02935</name>
</gene>
<sequence>MLTILLITAPIYLLIALGFAAVRAGVFDKAAIRAMGRFVVLFCVPSLLLQSLTQHPLGEVMAWGYLLAYLGGSLLAAVAIFLYARRVRGQSFQHAAVWSLTGSVANSAFIGYPVVHQFVGPPAAVGLAMCMIVENLVMMPLCLALADGAGTAGGWRAALARSLRGLVSNPLILAIVAGVALGLLGWQLPQVVSRVLQMLAAVASPVALFVVGGTLVGLRVGGVLRDAIELTAFKLVLHPLAVLLFLWLLPPLAPSLHATALVFAAMPMATIVPVLAQRYQQQELCAAALMLATLTSFATLTLWMVVA</sequence>
<feature type="transmembrane region" description="Helical" evidence="7">
    <location>
        <begin position="95"/>
        <end position="112"/>
    </location>
</feature>
<evidence type="ECO:0000313" key="9">
    <source>
        <dbReference type="Proteomes" id="UP000461670"/>
    </source>
</evidence>
<feature type="transmembrane region" description="Helical" evidence="7">
    <location>
        <begin position="6"/>
        <end position="26"/>
    </location>
</feature>
<feature type="transmembrane region" description="Helical" evidence="7">
    <location>
        <begin position="166"/>
        <end position="186"/>
    </location>
</feature>
<name>A0A7V8FM38_9BURK</name>
<evidence type="ECO:0000256" key="6">
    <source>
        <dbReference type="ARBA" id="ARBA00023136"/>
    </source>
</evidence>
<proteinExistence type="predicted"/>
<evidence type="ECO:0000256" key="2">
    <source>
        <dbReference type="ARBA" id="ARBA00022448"/>
    </source>
</evidence>
<dbReference type="PANTHER" id="PTHR36838:SF3">
    <property type="entry name" value="TRANSPORTER AUXIN EFFLUX CARRIER EC FAMILY"/>
    <property type="match status" value="1"/>
</dbReference>
<feature type="transmembrane region" description="Helical" evidence="7">
    <location>
        <begin position="288"/>
        <end position="306"/>
    </location>
</feature>
<evidence type="ECO:0008006" key="10">
    <source>
        <dbReference type="Google" id="ProtNLM"/>
    </source>
</evidence>
<evidence type="ECO:0000256" key="3">
    <source>
        <dbReference type="ARBA" id="ARBA00022475"/>
    </source>
</evidence>
<dbReference type="PANTHER" id="PTHR36838">
    <property type="entry name" value="AUXIN EFFLUX CARRIER FAMILY PROTEIN"/>
    <property type="match status" value="1"/>
</dbReference>
<dbReference type="Proteomes" id="UP000461670">
    <property type="component" value="Unassembled WGS sequence"/>
</dbReference>
<keyword evidence="5 7" id="KW-1133">Transmembrane helix</keyword>
<dbReference type="GO" id="GO:0055085">
    <property type="term" value="P:transmembrane transport"/>
    <property type="evidence" value="ECO:0007669"/>
    <property type="project" value="InterPro"/>
</dbReference>
<evidence type="ECO:0000313" key="8">
    <source>
        <dbReference type="EMBL" id="KAF1019773.1"/>
    </source>
</evidence>
<dbReference type="InterPro" id="IPR004776">
    <property type="entry name" value="Mem_transp_PIN-like"/>
</dbReference>
<keyword evidence="4 7" id="KW-0812">Transmembrane</keyword>
<feature type="transmembrane region" description="Helical" evidence="7">
    <location>
        <begin position="255"/>
        <end position="276"/>
    </location>
</feature>
<evidence type="ECO:0000256" key="1">
    <source>
        <dbReference type="ARBA" id="ARBA00004141"/>
    </source>
</evidence>
<feature type="transmembrane region" description="Helical" evidence="7">
    <location>
        <begin position="63"/>
        <end position="83"/>
    </location>
</feature>
<feature type="transmembrane region" description="Helical" evidence="7">
    <location>
        <begin position="230"/>
        <end position="249"/>
    </location>
</feature>
<dbReference type="EMBL" id="WNDQ01000048">
    <property type="protein sequence ID" value="KAF1019773.1"/>
    <property type="molecule type" value="Genomic_DNA"/>
</dbReference>
<feature type="transmembrane region" description="Helical" evidence="7">
    <location>
        <begin position="124"/>
        <end position="146"/>
    </location>
</feature>
<reference evidence="9" key="1">
    <citation type="journal article" date="2020" name="MBio">
        <title>Horizontal gene transfer to a defensive symbiont with a reduced genome amongst a multipartite beetle microbiome.</title>
        <authorList>
            <person name="Waterworth S.C."/>
            <person name="Florez L.V."/>
            <person name="Rees E.R."/>
            <person name="Hertweck C."/>
            <person name="Kaltenpoth M."/>
            <person name="Kwan J.C."/>
        </authorList>
    </citation>
    <scope>NUCLEOTIDE SEQUENCE [LARGE SCALE GENOMIC DNA]</scope>
</reference>
<evidence type="ECO:0000256" key="4">
    <source>
        <dbReference type="ARBA" id="ARBA00022692"/>
    </source>
</evidence>
<comment type="caution">
    <text evidence="8">The sequence shown here is derived from an EMBL/GenBank/DDBJ whole genome shotgun (WGS) entry which is preliminary data.</text>
</comment>
<keyword evidence="6 7" id="KW-0472">Membrane</keyword>
<dbReference type="Pfam" id="PF03547">
    <property type="entry name" value="Mem_trans"/>
    <property type="match status" value="2"/>
</dbReference>
<dbReference type="AlphaFoldDB" id="A0A7V8FM38"/>
<keyword evidence="2" id="KW-0813">Transport</keyword>
<feature type="transmembrane region" description="Helical" evidence="7">
    <location>
        <begin position="198"/>
        <end position="218"/>
    </location>
</feature>
<evidence type="ECO:0000256" key="5">
    <source>
        <dbReference type="ARBA" id="ARBA00022989"/>
    </source>
</evidence>
<comment type="subcellular location">
    <subcellularLocation>
        <location evidence="1">Membrane</location>
        <topology evidence="1">Multi-pass membrane protein</topology>
    </subcellularLocation>
</comment>
<keyword evidence="3" id="KW-1003">Cell membrane</keyword>
<accession>A0A7V8FM38</accession>
<protein>
    <recommendedName>
        <fullName evidence="10">Permease</fullName>
    </recommendedName>
</protein>
<evidence type="ECO:0000256" key="7">
    <source>
        <dbReference type="SAM" id="Phobius"/>
    </source>
</evidence>
<organism evidence="8 9">
    <name type="scientific">Paracidovorax wautersii</name>
    <dbReference type="NCBI Taxonomy" id="1177982"/>
    <lineage>
        <taxon>Bacteria</taxon>
        <taxon>Pseudomonadati</taxon>
        <taxon>Pseudomonadota</taxon>
        <taxon>Betaproteobacteria</taxon>
        <taxon>Burkholderiales</taxon>
        <taxon>Comamonadaceae</taxon>
        <taxon>Paracidovorax</taxon>
    </lineage>
</organism>
<feature type="transmembrane region" description="Helical" evidence="7">
    <location>
        <begin position="38"/>
        <end position="57"/>
    </location>
</feature>